<sequence>CLKGTRESVLKAIERWARGLDTSPVFWLNGLAGTGKSAIAQTVAEQVLADGRLGASFFCSRGVEDRNDLHLIFPTLAFQLAQKYPAFRSSLIPLLRSNADVVHESLLSQMQRLIVEPLLSEKVPTVIVIDALDECKDEDPESAILLILGQLVSKIPKVKFFITSRPETHIMSGFRGPLLKNAADVFILHQVERSTVDNDIRLFFKHELSKLAHQRRTSRGWPTDDQVDSLCRRAAGFFVYAVATVKFLQHRFRRPSDRLEVIMASPEITVHEGQTGLKVYNSLDSLYASILSAAFPQDNADDDVLVRSVLGAVVLVTNPLSPSAISDLIDAECDVVVPLLESVQSLLVLDEDIDQPTRPFHKSFPDFMTDPSRCSDQRFYIFPDLHAELVLRCFGLMDRSLEKNMFSIPDYSLNSDMEGLRSLGETTLGGALVYACRSWYNHLVTTEHLVPDVLSALRRFLEENLLFWLEVLSVLGVVGDAARALTATMQWLNEVPEDFQPLFETTKDCLRFVTEFFEVISESSPHIYHSALPLAPASSIIRKLYTQQISSVARVVTGISTSWDWCTAIAEIKSDTAPTFNATWSPCGQFVATSSGRDIEVRDSSTLEMSYVLELPGSEESYQDALAFSPNGRLM</sequence>
<protein>
    <recommendedName>
        <fullName evidence="2">NACHT domain-containing protein</fullName>
    </recommendedName>
</protein>
<dbReference type="Pfam" id="PF24883">
    <property type="entry name" value="NPHP3_N"/>
    <property type="match status" value="1"/>
</dbReference>
<dbReference type="SUPFAM" id="SSF50969">
    <property type="entry name" value="YVTN repeat-like/Quinoprotein amine dehydrogenase"/>
    <property type="match status" value="1"/>
</dbReference>
<evidence type="ECO:0000259" key="2">
    <source>
        <dbReference type="PROSITE" id="PS50837"/>
    </source>
</evidence>
<comment type="caution">
    <text evidence="3">The sequence shown here is derived from an EMBL/GenBank/DDBJ whole genome shotgun (WGS) entry which is preliminary data.</text>
</comment>
<reference evidence="3" key="1">
    <citation type="journal article" date="2020" name="Nat. Commun.">
        <title>Large-scale genome sequencing of mycorrhizal fungi provides insights into the early evolution of symbiotic traits.</title>
        <authorList>
            <person name="Miyauchi S."/>
            <person name="Kiss E."/>
            <person name="Kuo A."/>
            <person name="Drula E."/>
            <person name="Kohler A."/>
            <person name="Sanchez-Garcia M."/>
            <person name="Morin E."/>
            <person name="Andreopoulos B."/>
            <person name="Barry K.W."/>
            <person name="Bonito G."/>
            <person name="Buee M."/>
            <person name="Carver A."/>
            <person name="Chen C."/>
            <person name="Cichocki N."/>
            <person name="Clum A."/>
            <person name="Culley D."/>
            <person name="Crous P.W."/>
            <person name="Fauchery L."/>
            <person name="Girlanda M."/>
            <person name="Hayes R.D."/>
            <person name="Keri Z."/>
            <person name="LaButti K."/>
            <person name="Lipzen A."/>
            <person name="Lombard V."/>
            <person name="Magnuson J."/>
            <person name="Maillard F."/>
            <person name="Murat C."/>
            <person name="Nolan M."/>
            <person name="Ohm R.A."/>
            <person name="Pangilinan J."/>
            <person name="Pereira M.F."/>
            <person name="Perotto S."/>
            <person name="Peter M."/>
            <person name="Pfister S."/>
            <person name="Riley R."/>
            <person name="Sitrit Y."/>
            <person name="Stielow J.B."/>
            <person name="Szollosi G."/>
            <person name="Zifcakova L."/>
            <person name="Stursova M."/>
            <person name="Spatafora J.W."/>
            <person name="Tedersoo L."/>
            <person name="Vaario L.M."/>
            <person name="Yamada A."/>
            <person name="Yan M."/>
            <person name="Wang P."/>
            <person name="Xu J."/>
            <person name="Bruns T."/>
            <person name="Baldrian P."/>
            <person name="Vilgalys R."/>
            <person name="Dunand C."/>
            <person name="Henrissat B."/>
            <person name="Grigoriev I.V."/>
            <person name="Hibbett D."/>
            <person name="Nagy L.G."/>
            <person name="Martin F.M."/>
        </authorList>
    </citation>
    <scope>NUCLEOTIDE SEQUENCE</scope>
    <source>
        <strain evidence="3">UH-Tt-Lm1</strain>
    </source>
</reference>
<feature type="non-terminal residue" evidence="3">
    <location>
        <position position="635"/>
    </location>
</feature>
<evidence type="ECO:0000313" key="4">
    <source>
        <dbReference type="Proteomes" id="UP000736335"/>
    </source>
</evidence>
<dbReference type="InterPro" id="IPR056884">
    <property type="entry name" value="NPHP3-like_N"/>
</dbReference>
<dbReference type="PANTHER" id="PTHR10039:SF14">
    <property type="entry name" value="NACHT DOMAIN-CONTAINING PROTEIN"/>
    <property type="match status" value="1"/>
</dbReference>
<gene>
    <name evidence="3" type="ORF">BJ322DRAFT_980074</name>
</gene>
<accession>A0A9P6HDN8</accession>
<feature type="domain" description="NACHT" evidence="2">
    <location>
        <begin position="24"/>
        <end position="166"/>
    </location>
</feature>
<dbReference type="InterPro" id="IPR011044">
    <property type="entry name" value="Quino_amine_DH_bsu"/>
</dbReference>
<dbReference type="PROSITE" id="PS50837">
    <property type="entry name" value="NACHT"/>
    <property type="match status" value="1"/>
</dbReference>
<keyword evidence="1" id="KW-0677">Repeat</keyword>
<dbReference type="InterPro" id="IPR027417">
    <property type="entry name" value="P-loop_NTPase"/>
</dbReference>
<dbReference type="InterPro" id="IPR007111">
    <property type="entry name" value="NACHT_NTPase"/>
</dbReference>
<evidence type="ECO:0000313" key="3">
    <source>
        <dbReference type="EMBL" id="KAF9784576.1"/>
    </source>
</evidence>
<dbReference type="PANTHER" id="PTHR10039">
    <property type="entry name" value="AMELOGENIN"/>
    <property type="match status" value="1"/>
</dbReference>
<organism evidence="3 4">
    <name type="scientific">Thelephora terrestris</name>
    <dbReference type="NCBI Taxonomy" id="56493"/>
    <lineage>
        <taxon>Eukaryota</taxon>
        <taxon>Fungi</taxon>
        <taxon>Dikarya</taxon>
        <taxon>Basidiomycota</taxon>
        <taxon>Agaricomycotina</taxon>
        <taxon>Agaricomycetes</taxon>
        <taxon>Thelephorales</taxon>
        <taxon>Thelephoraceae</taxon>
        <taxon>Thelephora</taxon>
    </lineage>
</organism>
<keyword evidence="4" id="KW-1185">Reference proteome</keyword>
<evidence type="ECO:0000256" key="1">
    <source>
        <dbReference type="ARBA" id="ARBA00022737"/>
    </source>
</evidence>
<feature type="non-terminal residue" evidence="3">
    <location>
        <position position="1"/>
    </location>
</feature>
<dbReference type="AlphaFoldDB" id="A0A9P6HDN8"/>
<dbReference type="Proteomes" id="UP000736335">
    <property type="component" value="Unassembled WGS sequence"/>
</dbReference>
<dbReference type="SUPFAM" id="SSF52540">
    <property type="entry name" value="P-loop containing nucleoside triphosphate hydrolases"/>
    <property type="match status" value="1"/>
</dbReference>
<name>A0A9P6HDN8_9AGAM</name>
<proteinExistence type="predicted"/>
<dbReference type="Gene3D" id="3.40.50.300">
    <property type="entry name" value="P-loop containing nucleotide triphosphate hydrolases"/>
    <property type="match status" value="1"/>
</dbReference>
<reference evidence="3" key="2">
    <citation type="submission" date="2020-11" db="EMBL/GenBank/DDBJ databases">
        <authorList>
            <consortium name="DOE Joint Genome Institute"/>
            <person name="Kuo A."/>
            <person name="Miyauchi S."/>
            <person name="Kiss E."/>
            <person name="Drula E."/>
            <person name="Kohler A."/>
            <person name="Sanchez-Garcia M."/>
            <person name="Andreopoulos B."/>
            <person name="Barry K.W."/>
            <person name="Bonito G."/>
            <person name="Buee M."/>
            <person name="Carver A."/>
            <person name="Chen C."/>
            <person name="Cichocki N."/>
            <person name="Clum A."/>
            <person name="Culley D."/>
            <person name="Crous P.W."/>
            <person name="Fauchery L."/>
            <person name="Girlanda M."/>
            <person name="Hayes R."/>
            <person name="Keri Z."/>
            <person name="Labutti K."/>
            <person name="Lipzen A."/>
            <person name="Lombard V."/>
            <person name="Magnuson J."/>
            <person name="Maillard F."/>
            <person name="Morin E."/>
            <person name="Murat C."/>
            <person name="Nolan M."/>
            <person name="Ohm R."/>
            <person name="Pangilinan J."/>
            <person name="Pereira M."/>
            <person name="Perotto S."/>
            <person name="Peter M."/>
            <person name="Riley R."/>
            <person name="Sitrit Y."/>
            <person name="Stielow B."/>
            <person name="Szollosi G."/>
            <person name="Zifcakova L."/>
            <person name="Stursova M."/>
            <person name="Spatafora J.W."/>
            <person name="Tedersoo L."/>
            <person name="Vaario L.-M."/>
            <person name="Yamada A."/>
            <person name="Yan M."/>
            <person name="Wang P."/>
            <person name="Xu J."/>
            <person name="Bruns T."/>
            <person name="Baldrian P."/>
            <person name="Vilgalys R."/>
            <person name="Henrissat B."/>
            <person name="Grigoriev I.V."/>
            <person name="Hibbett D."/>
            <person name="Nagy L.G."/>
            <person name="Martin F.M."/>
        </authorList>
    </citation>
    <scope>NUCLEOTIDE SEQUENCE</scope>
    <source>
        <strain evidence="3">UH-Tt-Lm1</strain>
    </source>
</reference>
<dbReference type="EMBL" id="WIUZ02000008">
    <property type="protein sequence ID" value="KAF9784576.1"/>
    <property type="molecule type" value="Genomic_DNA"/>
</dbReference>
<dbReference type="OrthoDB" id="163438at2759"/>